<evidence type="ECO:0000256" key="1">
    <source>
        <dbReference type="SAM" id="MobiDB-lite"/>
    </source>
</evidence>
<protein>
    <submittedName>
        <fullName evidence="2">Wsv134-like protein</fullName>
    </submittedName>
</protein>
<organism evidence="2">
    <name type="scientific">Trachysalambria curvirostris nimavirus</name>
    <dbReference type="NCBI Taxonomy" id="2984282"/>
    <lineage>
        <taxon>Viruses</taxon>
        <taxon>Viruses incertae sedis</taxon>
        <taxon>Naldaviricetes</taxon>
        <taxon>Nimaviridae</taxon>
    </lineage>
</organism>
<proteinExistence type="predicted"/>
<dbReference type="EMBL" id="LC738880">
    <property type="protein sequence ID" value="BDT62976.1"/>
    <property type="molecule type" value="Genomic_DNA"/>
</dbReference>
<evidence type="ECO:0000313" key="2">
    <source>
        <dbReference type="EMBL" id="BDT62976.1"/>
    </source>
</evidence>
<feature type="region of interest" description="Disordered" evidence="1">
    <location>
        <begin position="52"/>
        <end position="83"/>
    </location>
</feature>
<accession>A0A9C7BWR5</accession>
<sequence>MRLLSETRRTIREMHWFGNRSTSRQGLFRTHIGRALIKSAARQAAILETTFGRDRQAPPSRGVPGDIKGMASTKGEQGEGRIEGVSARGLESVKPETEISRYIIGNPFLRRYANLIDNLALSSIPPELQNDTVLHMADSKNATVKNISFDIRFVLVDGKLCFYPTQQIGQKILCGSEGQEAAMFFNSANNKWTHGCNNSFEVIDVSIAARPGFREIALSSRDIRRALCLEDSERLDITHFFNYFFYNDN</sequence>
<reference evidence="2" key="1">
    <citation type="submission" date="2022-10" db="EMBL/GenBank/DDBJ databases">
        <title>Genome sequences of endogenous nimaviruses in decapod crustaceans.</title>
        <authorList>
            <person name="Kawato S."/>
            <person name="Nozaki R."/>
            <person name="Kondo H."/>
            <person name="Hirono I."/>
        </authorList>
    </citation>
    <scope>NUCLEOTIDE SEQUENCE</scope>
    <source>
        <strain evidence="2">Ube2021</strain>
    </source>
</reference>
<name>A0A9C7BWR5_9VIRU</name>